<reference evidence="1" key="1">
    <citation type="submission" date="2023-04" db="EMBL/GenBank/DDBJ databases">
        <title>Characterization and genome study of newly isolated Alicyclobacillus-specific phaga.</title>
        <authorList>
            <person name="Shymialevich D."/>
            <person name="Wojcicki M."/>
            <person name="Srednicka P."/>
            <person name="Swider O."/>
        </authorList>
    </citation>
    <scope>NUCLEOTIDE SEQUENCE</scope>
</reference>
<gene>
    <name evidence="1" type="ORF">QB910_000049</name>
</gene>
<evidence type="ECO:0000313" key="1">
    <source>
        <dbReference type="EMBL" id="WJJ55293.1"/>
    </source>
</evidence>
<name>A0AAT9V7P1_9CAUD</name>
<accession>A0AAT9V7P1</accession>
<protein>
    <submittedName>
        <fullName evidence="1">Uncharacterized protein</fullName>
    </submittedName>
</protein>
<organism evidence="1">
    <name type="scientific">Alicyclobacillus phage KKP_3916</name>
    <dbReference type="NCBI Taxonomy" id="3040651"/>
    <lineage>
        <taxon>Viruses</taxon>
        <taxon>Duplodnaviria</taxon>
        <taxon>Heunggongvirae</taxon>
        <taxon>Uroviricota</taxon>
        <taxon>Caudoviricetes</taxon>
    </lineage>
</organism>
<sequence>MGKQIYQHISDEDMQQRQLQYQIQQGLMTSEKYQSLSPEDQAKVEEVLFDMYQSPIPIPQAISGLEFILMSLAKIFIAKDTGQTFTNEMTQFYEQFQSIVAEHEIQLDPTGWYLPYAKDKLEKVKQGRAEYFSQKSSIIDGVSDTSSTTSTTPAS</sequence>
<dbReference type="EMBL" id="OQ846916">
    <property type="protein sequence ID" value="WJJ55293.1"/>
    <property type="molecule type" value="Genomic_DNA"/>
</dbReference>
<proteinExistence type="predicted"/>